<dbReference type="Proteomes" id="UP000277294">
    <property type="component" value="Unassembled WGS sequence"/>
</dbReference>
<dbReference type="RefSeq" id="WP_124078934.1">
    <property type="nucleotide sequence ID" value="NZ_UWPJ01000014.1"/>
</dbReference>
<evidence type="ECO:0000313" key="2">
    <source>
        <dbReference type="Proteomes" id="UP000277294"/>
    </source>
</evidence>
<organism evidence="1 2">
    <name type="scientific">Pigmentiphaga humi</name>
    <dbReference type="NCBI Taxonomy" id="2478468"/>
    <lineage>
        <taxon>Bacteria</taxon>
        <taxon>Pseudomonadati</taxon>
        <taxon>Pseudomonadota</taxon>
        <taxon>Betaproteobacteria</taxon>
        <taxon>Burkholderiales</taxon>
        <taxon>Alcaligenaceae</taxon>
        <taxon>Pigmentiphaga</taxon>
    </lineage>
</organism>
<dbReference type="EMBL" id="UWPJ01000014">
    <property type="protein sequence ID" value="VCU69510.1"/>
    <property type="molecule type" value="Genomic_DNA"/>
</dbReference>
<keyword evidence="2" id="KW-1185">Reference proteome</keyword>
<dbReference type="OrthoDB" id="9157371at2"/>
<reference evidence="1 2" key="1">
    <citation type="submission" date="2018-10" db="EMBL/GenBank/DDBJ databases">
        <authorList>
            <person name="Criscuolo A."/>
        </authorList>
    </citation>
    <scope>NUCLEOTIDE SEQUENCE [LARGE SCALE GENOMIC DNA]</scope>
    <source>
        <strain evidence="1">DnA1</strain>
    </source>
</reference>
<sequence length="205" mass="22504">MSFSSLRQEIAAAAARMIAEDGLDYSTAKRKAVRLLVGPGTLPRGDVLPDNDEIESEVRDYQALFMGDTQPARLASLRQVALSLMELLEPFRPYLAGPVWNGTAGEHTDIALQCFADSSKEVEIFLINRGIKYEVGERPDFRGRGKVEALYFVWQDEGVMLSLYDEQALRGALKPGPDGRADRGDARAVARLIDDMADTAQGGRA</sequence>
<protein>
    <recommendedName>
        <fullName evidence="3">UDP-N-acetylmuramate--alanine ligase</fullName>
    </recommendedName>
</protein>
<gene>
    <name evidence="1" type="ORF">PIGHUM_01573</name>
</gene>
<proteinExistence type="predicted"/>
<name>A0A3P4B1D4_9BURK</name>
<dbReference type="AlphaFoldDB" id="A0A3P4B1D4"/>
<evidence type="ECO:0000313" key="1">
    <source>
        <dbReference type="EMBL" id="VCU69510.1"/>
    </source>
</evidence>
<evidence type="ECO:0008006" key="3">
    <source>
        <dbReference type="Google" id="ProtNLM"/>
    </source>
</evidence>
<accession>A0A3P4B1D4</accession>